<dbReference type="InterPro" id="IPR051202">
    <property type="entry name" value="Peptidase_C40"/>
</dbReference>
<evidence type="ECO:0000259" key="7">
    <source>
        <dbReference type="PROSITE" id="PS51935"/>
    </source>
</evidence>
<dbReference type="Gene3D" id="3.90.1720.10">
    <property type="entry name" value="endopeptidase domain like (from Nostoc punctiforme)"/>
    <property type="match status" value="1"/>
</dbReference>
<keyword evidence="2" id="KW-0645">Protease</keyword>
<organism evidence="8 9">
    <name type="scientific">Hymenobacter bucti</name>
    <dbReference type="NCBI Taxonomy" id="1844114"/>
    <lineage>
        <taxon>Bacteria</taxon>
        <taxon>Pseudomonadati</taxon>
        <taxon>Bacteroidota</taxon>
        <taxon>Cytophagia</taxon>
        <taxon>Cytophagales</taxon>
        <taxon>Hymenobacteraceae</taxon>
        <taxon>Hymenobacter</taxon>
    </lineage>
</organism>
<dbReference type="PANTHER" id="PTHR47053">
    <property type="entry name" value="MUREIN DD-ENDOPEPTIDASE MEPH-RELATED"/>
    <property type="match status" value="1"/>
</dbReference>
<dbReference type="PANTHER" id="PTHR47053:SF1">
    <property type="entry name" value="MUREIN DD-ENDOPEPTIDASE MEPH-RELATED"/>
    <property type="match status" value="1"/>
</dbReference>
<evidence type="ECO:0000256" key="5">
    <source>
        <dbReference type="SAM" id="MobiDB-lite"/>
    </source>
</evidence>
<dbReference type="InterPro" id="IPR038765">
    <property type="entry name" value="Papain-like_cys_pep_sf"/>
</dbReference>
<evidence type="ECO:0000256" key="2">
    <source>
        <dbReference type="ARBA" id="ARBA00022670"/>
    </source>
</evidence>
<comment type="similarity">
    <text evidence="1">Belongs to the peptidase C40 family.</text>
</comment>
<keyword evidence="4" id="KW-0788">Thiol protease</keyword>
<protein>
    <submittedName>
        <fullName evidence="8">C40 family peptidase</fullName>
    </submittedName>
</protein>
<name>A0ABW4QRE8_9BACT</name>
<evidence type="ECO:0000256" key="3">
    <source>
        <dbReference type="ARBA" id="ARBA00022801"/>
    </source>
</evidence>
<feature type="domain" description="NlpC/P60" evidence="7">
    <location>
        <begin position="115"/>
        <end position="242"/>
    </location>
</feature>
<dbReference type="PROSITE" id="PS51935">
    <property type="entry name" value="NLPC_P60"/>
    <property type="match status" value="1"/>
</dbReference>
<reference evidence="9" key="1">
    <citation type="journal article" date="2019" name="Int. J. Syst. Evol. Microbiol.">
        <title>The Global Catalogue of Microorganisms (GCM) 10K type strain sequencing project: providing services to taxonomists for standard genome sequencing and annotation.</title>
        <authorList>
            <consortium name="The Broad Institute Genomics Platform"/>
            <consortium name="The Broad Institute Genome Sequencing Center for Infectious Disease"/>
            <person name="Wu L."/>
            <person name="Ma J."/>
        </authorList>
    </citation>
    <scope>NUCLEOTIDE SEQUENCE [LARGE SCALE GENOMIC DNA]</scope>
    <source>
        <strain evidence="9">CGMCC 1.15795</strain>
    </source>
</reference>
<dbReference type="Proteomes" id="UP001597197">
    <property type="component" value="Unassembled WGS sequence"/>
</dbReference>
<evidence type="ECO:0000256" key="1">
    <source>
        <dbReference type="ARBA" id="ARBA00007074"/>
    </source>
</evidence>
<keyword evidence="3" id="KW-0378">Hydrolase</keyword>
<evidence type="ECO:0000256" key="4">
    <source>
        <dbReference type="ARBA" id="ARBA00022807"/>
    </source>
</evidence>
<gene>
    <name evidence="8" type="ORF">ACFSDX_05480</name>
</gene>
<feature type="transmembrane region" description="Helical" evidence="6">
    <location>
        <begin position="21"/>
        <end position="39"/>
    </location>
</feature>
<dbReference type="Pfam" id="PF00877">
    <property type="entry name" value="NLPC_P60"/>
    <property type="match status" value="1"/>
</dbReference>
<evidence type="ECO:0000313" key="8">
    <source>
        <dbReference type="EMBL" id="MFD1871867.1"/>
    </source>
</evidence>
<keyword evidence="6" id="KW-0812">Transmembrane</keyword>
<dbReference type="SUPFAM" id="SSF54001">
    <property type="entry name" value="Cysteine proteinases"/>
    <property type="match status" value="1"/>
</dbReference>
<dbReference type="InterPro" id="IPR000064">
    <property type="entry name" value="NLP_P60_dom"/>
</dbReference>
<evidence type="ECO:0000256" key="6">
    <source>
        <dbReference type="SAM" id="Phobius"/>
    </source>
</evidence>
<keyword evidence="6" id="KW-0472">Membrane</keyword>
<dbReference type="RefSeq" id="WP_382312198.1">
    <property type="nucleotide sequence ID" value="NZ_JBHUFD010000001.1"/>
</dbReference>
<evidence type="ECO:0000313" key="9">
    <source>
        <dbReference type="Proteomes" id="UP001597197"/>
    </source>
</evidence>
<dbReference type="EMBL" id="JBHUFD010000001">
    <property type="protein sequence ID" value="MFD1871867.1"/>
    <property type="molecule type" value="Genomic_DNA"/>
</dbReference>
<keyword evidence="6" id="KW-1133">Transmembrane helix</keyword>
<proteinExistence type="inferred from homology"/>
<feature type="region of interest" description="Disordered" evidence="5">
    <location>
        <begin position="63"/>
        <end position="98"/>
    </location>
</feature>
<accession>A0ABW4QRE8</accession>
<comment type="caution">
    <text evidence="8">The sequence shown here is derived from an EMBL/GenBank/DDBJ whole genome shotgun (WGS) entry which is preliminary data.</text>
</comment>
<sequence length="243" mass="26315">MHSEVTKVQRMIIEHLATRRLPATTALYLVGIVVLMLSASCQRQLNQRNGRYYSARDMVRVKRGERVATRPGSRPASRPALTKSKVKTTMPSGSGAGTVVAKTVTRRPARAGNATGTLGSAIENARSYYGVPYLFGGTTRLGIDCSALLQLSFADAGVDIPRSSNEQAAWGEPIKPTELRPGDFLFFGASPGSPIITHVGMVTVVDAEGVEFIHASTSLGVTENSFELDYYLSRFIRAVRPRL</sequence>
<keyword evidence="9" id="KW-1185">Reference proteome</keyword>